<dbReference type="AlphaFoldDB" id="A0A9W7TUS3"/>
<dbReference type="Proteomes" id="UP001059041">
    <property type="component" value="Linkage Group LG11"/>
</dbReference>
<protein>
    <submittedName>
        <fullName evidence="4">C-type lectin domain family 4 member E-like</fullName>
    </submittedName>
</protein>
<dbReference type="InterPro" id="IPR016187">
    <property type="entry name" value="CTDL_fold"/>
</dbReference>
<evidence type="ECO:0000259" key="3">
    <source>
        <dbReference type="PROSITE" id="PS50041"/>
    </source>
</evidence>
<keyword evidence="2" id="KW-1133">Transmembrane helix</keyword>
<proteinExistence type="predicted"/>
<evidence type="ECO:0000256" key="1">
    <source>
        <dbReference type="ARBA" id="ARBA00022734"/>
    </source>
</evidence>
<dbReference type="InterPro" id="IPR050111">
    <property type="entry name" value="C-type_lectin/snaclec_domain"/>
</dbReference>
<comment type="caution">
    <text evidence="4">The sequence shown here is derived from an EMBL/GenBank/DDBJ whole genome shotgun (WGS) entry which is preliminary data.</text>
</comment>
<dbReference type="Pfam" id="PF00059">
    <property type="entry name" value="Lectin_C"/>
    <property type="match status" value="1"/>
</dbReference>
<keyword evidence="5" id="KW-1185">Reference proteome</keyword>
<evidence type="ECO:0000313" key="4">
    <source>
        <dbReference type="EMBL" id="KAI7803937.1"/>
    </source>
</evidence>
<reference evidence="4" key="1">
    <citation type="submission" date="2021-02" db="EMBL/GenBank/DDBJ databases">
        <title>Comparative genomics reveals that relaxation of natural selection precedes convergent phenotypic evolution of cavefish.</title>
        <authorList>
            <person name="Peng Z."/>
        </authorList>
    </citation>
    <scope>NUCLEOTIDE SEQUENCE</scope>
    <source>
        <tissue evidence="4">Muscle</tissue>
    </source>
</reference>
<dbReference type="InterPro" id="IPR033989">
    <property type="entry name" value="CD209-like_CTLD"/>
</dbReference>
<accession>A0A9W7TUS3</accession>
<name>A0A9W7TUS3_TRIRA</name>
<keyword evidence="2" id="KW-0472">Membrane</keyword>
<dbReference type="Gene3D" id="3.10.100.10">
    <property type="entry name" value="Mannose-Binding Protein A, subunit A"/>
    <property type="match status" value="1"/>
</dbReference>
<evidence type="ECO:0000313" key="5">
    <source>
        <dbReference type="Proteomes" id="UP001059041"/>
    </source>
</evidence>
<dbReference type="InterPro" id="IPR016186">
    <property type="entry name" value="C-type_lectin-like/link_sf"/>
</dbReference>
<dbReference type="CDD" id="cd03590">
    <property type="entry name" value="CLECT_DC-SIGN_like"/>
    <property type="match status" value="1"/>
</dbReference>
<feature type="transmembrane region" description="Helical" evidence="2">
    <location>
        <begin position="30"/>
        <end position="52"/>
    </location>
</feature>
<organism evidence="4 5">
    <name type="scientific">Triplophysa rosa</name>
    <name type="common">Cave loach</name>
    <dbReference type="NCBI Taxonomy" id="992332"/>
    <lineage>
        <taxon>Eukaryota</taxon>
        <taxon>Metazoa</taxon>
        <taxon>Chordata</taxon>
        <taxon>Craniata</taxon>
        <taxon>Vertebrata</taxon>
        <taxon>Euteleostomi</taxon>
        <taxon>Actinopterygii</taxon>
        <taxon>Neopterygii</taxon>
        <taxon>Teleostei</taxon>
        <taxon>Ostariophysi</taxon>
        <taxon>Cypriniformes</taxon>
        <taxon>Nemacheilidae</taxon>
        <taxon>Triplophysa</taxon>
    </lineage>
</organism>
<dbReference type="SUPFAM" id="SSF56436">
    <property type="entry name" value="C-type lectin-like"/>
    <property type="match status" value="1"/>
</dbReference>
<keyword evidence="2" id="KW-0812">Transmembrane</keyword>
<gene>
    <name evidence="4" type="ORF">IRJ41_013712</name>
</gene>
<sequence length="235" mass="27051">MHENIYCNTVLKTKSRSSNKNCFSDERGGIVVLFVALFLSLVANAVLVYLHYSDGCEPVTNCTDPVLHEELDDEHNAQNIWIHPKDNKDWTAAHNCPEKSFTEMWFKNKGRFYVFSTDVKNWNSSRERCQALGGDLVIINSKEEQEYVAGMILKMKTKALYWSGLTDSQTEGKWRWVDNTHLNHSLWAAEPDNYISLEYPEGEDCAVFNGRINEAQWGDVSCLRNERRICEILCA</sequence>
<dbReference type="PANTHER" id="PTHR22803">
    <property type="entry name" value="MANNOSE, PHOSPHOLIPASE, LECTIN RECEPTOR RELATED"/>
    <property type="match status" value="1"/>
</dbReference>
<dbReference type="EMBL" id="JAFHDT010000011">
    <property type="protein sequence ID" value="KAI7803937.1"/>
    <property type="molecule type" value="Genomic_DNA"/>
</dbReference>
<dbReference type="PROSITE" id="PS50041">
    <property type="entry name" value="C_TYPE_LECTIN_2"/>
    <property type="match status" value="1"/>
</dbReference>
<dbReference type="GO" id="GO:0030246">
    <property type="term" value="F:carbohydrate binding"/>
    <property type="evidence" value="ECO:0007669"/>
    <property type="project" value="UniProtKB-KW"/>
</dbReference>
<keyword evidence="1" id="KW-0430">Lectin</keyword>
<dbReference type="SMART" id="SM00034">
    <property type="entry name" value="CLECT"/>
    <property type="match status" value="1"/>
</dbReference>
<evidence type="ECO:0000256" key="2">
    <source>
        <dbReference type="SAM" id="Phobius"/>
    </source>
</evidence>
<dbReference type="InterPro" id="IPR001304">
    <property type="entry name" value="C-type_lectin-like"/>
</dbReference>
<feature type="domain" description="C-type lectin" evidence="3">
    <location>
        <begin position="108"/>
        <end position="231"/>
    </location>
</feature>